<evidence type="ECO:0000259" key="8">
    <source>
        <dbReference type="PROSITE" id="PS50850"/>
    </source>
</evidence>
<evidence type="ECO:0000313" key="11">
    <source>
        <dbReference type="Proteomes" id="UP000011087"/>
    </source>
</evidence>
<dbReference type="InterPro" id="IPR036259">
    <property type="entry name" value="MFS_trans_sf"/>
</dbReference>
<organism evidence="9">
    <name type="scientific">Guillardia theta (strain CCMP2712)</name>
    <name type="common">Cryptophyte</name>
    <dbReference type="NCBI Taxonomy" id="905079"/>
    <lineage>
        <taxon>Eukaryota</taxon>
        <taxon>Cryptophyceae</taxon>
        <taxon>Pyrenomonadales</taxon>
        <taxon>Geminigeraceae</taxon>
        <taxon>Guillardia</taxon>
    </lineage>
</organism>
<dbReference type="InterPro" id="IPR044770">
    <property type="entry name" value="MFS_spinster-like"/>
</dbReference>
<dbReference type="GO" id="GO:0022857">
    <property type="term" value="F:transmembrane transporter activity"/>
    <property type="evidence" value="ECO:0007669"/>
    <property type="project" value="InterPro"/>
</dbReference>
<evidence type="ECO:0000313" key="9">
    <source>
        <dbReference type="EMBL" id="EKX35342.1"/>
    </source>
</evidence>
<keyword evidence="5 7" id="KW-0472">Membrane</keyword>
<reference evidence="10" key="3">
    <citation type="submission" date="2016-03" db="UniProtKB">
        <authorList>
            <consortium name="EnsemblProtists"/>
        </authorList>
    </citation>
    <scope>IDENTIFICATION</scope>
</reference>
<sequence length="370" mass="39613">FTMCNLLNYIDRGLVSGVLPRIGEDFDVSKTSLGLLTGSFMGGYCLLSPVFALCSTMFPPFTLIGVGLVVWQISAVMSAYSRSFRVLLLARLLSGIGEASFQAIAPPFLDDVAGENSKGVLLAVFYCAIPVGTALGYIYGGYMEKFSRCFFVFISSSEPEPFKSWRTAFLLLAALMTPFSLSSFFVSNKITEKVDNDSDMSGRTISGLFRNSVWLTAALGYAAWTFTIGAFGVWGPTFIHKVFNLPMELADLQFGAITVCMGLLGTAIGGVLLDTLTRRMGSDVATASLLLVGGLTALSIPFLVGAFLLSSRSLFYMGMIFGELLLFATTSPVNGVFLWCVPPADRSISMAVANIMIHVLGDVISPVAAG</sequence>
<protein>
    <recommendedName>
        <fullName evidence="8">Major facilitator superfamily (MFS) profile domain-containing protein</fullName>
    </recommendedName>
</protein>
<feature type="domain" description="Major facilitator superfamily (MFS) profile" evidence="8">
    <location>
        <begin position="1"/>
        <end position="370"/>
    </location>
</feature>
<dbReference type="KEGG" id="gtt:GUITHDRAFT_59841"/>
<keyword evidence="2" id="KW-0813">Transport</keyword>
<dbReference type="EMBL" id="JH993092">
    <property type="protein sequence ID" value="EKX35342.1"/>
    <property type="molecule type" value="Genomic_DNA"/>
</dbReference>
<evidence type="ECO:0000256" key="6">
    <source>
        <dbReference type="ARBA" id="ARBA00024338"/>
    </source>
</evidence>
<dbReference type="InterPro" id="IPR011701">
    <property type="entry name" value="MFS"/>
</dbReference>
<evidence type="ECO:0000256" key="2">
    <source>
        <dbReference type="ARBA" id="ARBA00022448"/>
    </source>
</evidence>
<evidence type="ECO:0000256" key="5">
    <source>
        <dbReference type="ARBA" id="ARBA00023136"/>
    </source>
</evidence>
<dbReference type="HOGENOM" id="CLU_001265_55_3_1"/>
<reference evidence="9 11" key="1">
    <citation type="journal article" date="2012" name="Nature">
        <title>Algal genomes reveal evolutionary mosaicism and the fate of nucleomorphs.</title>
        <authorList>
            <consortium name="DOE Joint Genome Institute"/>
            <person name="Curtis B.A."/>
            <person name="Tanifuji G."/>
            <person name="Burki F."/>
            <person name="Gruber A."/>
            <person name="Irimia M."/>
            <person name="Maruyama S."/>
            <person name="Arias M.C."/>
            <person name="Ball S.G."/>
            <person name="Gile G.H."/>
            <person name="Hirakawa Y."/>
            <person name="Hopkins J.F."/>
            <person name="Kuo A."/>
            <person name="Rensing S.A."/>
            <person name="Schmutz J."/>
            <person name="Symeonidi A."/>
            <person name="Elias M."/>
            <person name="Eveleigh R.J."/>
            <person name="Herman E.K."/>
            <person name="Klute M.J."/>
            <person name="Nakayama T."/>
            <person name="Obornik M."/>
            <person name="Reyes-Prieto A."/>
            <person name="Armbrust E.V."/>
            <person name="Aves S.J."/>
            <person name="Beiko R.G."/>
            <person name="Coutinho P."/>
            <person name="Dacks J.B."/>
            <person name="Durnford D.G."/>
            <person name="Fast N.M."/>
            <person name="Green B.R."/>
            <person name="Grisdale C.J."/>
            <person name="Hempel F."/>
            <person name="Henrissat B."/>
            <person name="Hoppner M.P."/>
            <person name="Ishida K."/>
            <person name="Kim E."/>
            <person name="Koreny L."/>
            <person name="Kroth P.G."/>
            <person name="Liu Y."/>
            <person name="Malik S.B."/>
            <person name="Maier U.G."/>
            <person name="McRose D."/>
            <person name="Mock T."/>
            <person name="Neilson J.A."/>
            <person name="Onodera N.T."/>
            <person name="Poole A.M."/>
            <person name="Pritham E.J."/>
            <person name="Richards T.A."/>
            <person name="Rocap G."/>
            <person name="Roy S.W."/>
            <person name="Sarai C."/>
            <person name="Schaack S."/>
            <person name="Shirato S."/>
            <person name="Slamovits C.H."/>
            <person name="Spencer D.F."/>
            <person name="Suzuki S."/>
            <person name="Worden A.Z."/>
            <person name="Zauner S."/>
            <person name="Barry K."/>
            <person name="Bell C."/>
            <person name="Bharti A.K."/>
            <person name="Crow J.A."/>
            <person name="Grimwood J."/>
            <person name="Kramer R."/>
            <person name="Lindquist E."/>
            <person name="Lucas S."/>
            <person name="Salamov A."/>
            <person name="McFadden G.I."/>
            <person name="Lane C.E."/>
            <person name="Keeling P.J."/>
            <person name="Gray M.W."/>
            <person name="Grigoriev I.V."/>
            <person name="Archibald J.M."/>
        </authorList>
    </citation>
    <scope>NUCLEOTIDE SEQUENCE</scope>
    <source>
        <strain evidence="9 11">CCMP2712</strain>
    </source>
</reference>
<evidence type="ECO:0000256" key="7">
    <source>
        <dbReference type="SAM" id="Phobius"/>
    </source>
</evidence>
<keyword evidence="3 7" id="KW-0812">Transmembrane</keyword>
<dbReference type="CDD" id="cd17328">
    <property type="entry name" value="MFS_spinster_like"/>
    <property type="match status" value="1"/>
</dbReference>
<dbReference type="Proteomes" id="UP000011087">
    <property type="component" value="Unassembled WGS sequence"/>
</dbReference>
<dbReference type="SUPFAM" id="SSF103473">
    <property type="entry name" value="MFS general substrate transporter"/>
    <property type="match status" value="1"/>
</dbReference>
<feature type="non-terminal residue" evidence="9">
    <location>
        <position position="370"/>
    </location>
</feature>
<keyword evidence="11" id="KW-1185">Reference proteome</keyword>
<evidence type="ECO:0000256" key="1">
    <source>
        <dbReference type="ARBA" id="ARBA00004141"/>
    </source>
</evidence>
<feature type="transmembrane region" description="Helical" evidence="7">
    <location>
        <begin position="61"/>
        <end position="80"/>
    </location>
</feature>
<name>L1IH02_GUITC</name>
<keyword evidence="4 7" id="KW-1133">Transmembrane helix</keyword>
<dbReference type="PaxDb" id="55529-EKX35342"/>
<dbReference type="RefSeq" id="XP_005822322.1">
    <property type="nucleotide sequence ID" value="XM_005822265.1"/>
</dbReference>
<dbReference type="AlphaFoldDB" id="L1IH02"/>
<feature type="transmembrane region" description="Helical" evidence="7">
    <location>
        <begin position="315"/>
        <end position="341"/>
    </location>
</feature>
<comment type="similarity">
    <text evidence="6">Belongs to the major facilitator superfamily. Spinster (TC 2.A.1.49) family.</text>
</comment>
<feature type="transmembrane region" description="Helical" evidence="7">
    <location>
        <begin position="254"/>
        <end position="273"/>
    </location>
</feature>
<feature type="transmembrane region" description="Helical" evidence="7">
    <location>
        <begin position="208"/>
        <end position="234"/>
    </location>
</feature>
<dbReference type="Gene3D" id="1.20.1250.20">
    <property type="entry name" value="MFS general substrate transporter like domains"/>
    <property type="match status" value="1"/>
</dbReference>
<dbReference type="OMA" id="WAWIPPE"/>
<evidence type="ECO:0000256" key="4">
    <source>
        <dbReference type="ARBA" id="ARBA00022989"/>
    </source>
</evidence>
<feature type="transmembrane region" description="Helical" evidence="7">
    <location>
        <begin position="120"/>
        <end position="140"/>
    </location>
</feature>
<proteinExistence type="inferred from homology"/>
<dbReference type="InterPro" id="IPR020846">
    <property type="entry name" value="MFS_dom"/>
</dbReference>
<dbReference type="Pfam" id="PF07690">
    <property type="entry name" value="MFS_1"/>
    <property type="match status" value="1"/>
</dbReference>
<feature type="non-terminal residue" evidence="9">
    <location>
        <position position="1"/>
    </location>
</feature>
<dbReference type="GO" id="GO:0016020">
    <property type="term" value="C:membrane"/>
    <property type="evidence" value="ECO:0007669"/>
    <property type="project" value="UniProtKB-SubCell"/>
</dbReference>
<reference evidence="11" key="2">
    <citation type="submission" date="2012-11" db="EMBL/GenBank/DDBJ databases">
        <authorList>
            <person name="Kuo A."/>
            <person name="Curtis B.A."/>
            <person name="Tanifuji G."/>
            <person name="Burki F."/>
            <person name="Gruber A."/>
            <person name="Irimia M."/>
            <person name="Maruyama S."/>
            <person name="Arias M.C."/>
            <person name="Ball S.G."/>
            <person name="Gile G.H."/>
            <person name="Hirakawa Y."/>
            <person name="Hopkins J.F."/>
            <person name="Rensing S.A."/>
            <person name="Schmutz J."/>
            <person name="Symeonidi A."/>
            <person name="Elias M."/>
            <person name="Eveleigh R.J."/>
            <person name="Herman E.K."/>
            <person name="Klute M.J."/>
            <person name="Nakayama T."/>
            <person name="Obornik M."/>
            <person name="Reyes-Prieto A."/>
            <person name="Armbrust E.V."/>
            <person name="Aves S.J."/>
            <person name="Beiko R.G."/>
            <person name="Coutinho P."/>
            <person name="Dacks J.B."/>
            <person name="Durnford D.G."/>
            <person name="Fast N.M."/>
            <person name="Green B.R."/>
            <person name="Grisdale C."/>
            <person name="Hempe F."/>
            <person name="Henrissat B."/>
            <person name="Hoppner M.P."/>
            <person name="Ishida K.-I."/>
            <person name="Kim E."/>
            <person name="Koreny L."/>
            <person name="Kroth P.G."/>
            <person name="Liu Y."/>
            <person name="Malik S.-B."/>
            <person name="Maier U.G."/>
            <person name="McRose D."/>
            <person name="Mock T."/>
            <person name="Neilson J.A."/>
            <person name="Onodera N.T."/>
            <person name="Poole A.M."/>
            <person name="Pritham E.J."/>
            <person name="Richards T.A."/>
            <person name="Rocap G."/>
            <person name="Roy S.W."/>
            <person name="Sarai C."/>
            <person name="Schaack S."/>
            <person name="Shirato S."/>
            <person name="Slamovits C.H."/>
            <person name="Spencer D.F."/>
            <person name="Suzuki S."/>
            <person name="Worden A.Z."/>
            <person name="Zauner S."/>
            <person name="Barry K."/>
            <person name="Bell C."/>
            <person name="Bharti A.K."/>
            <person name="Crow J.A."/>
            <person name="Grimwood J."/>
            <person name="Kramer R."/>
            <person name="Lindquist E."/>
            <person name="Lucas S."/>
            <person name="Salamov A."/>
            <person name="McFadden G.I."/>
            <person name="Lane C.E."/>
            <person name="Keeling P.J."/>
            <person name="Gray M.W."/>
            <person name="Grigoriev I.V."/>
            <person name="Archibald J.M."/>
        </authorList>
    </citation>
    <scope>NUCLEOTIDE SEQUENCE</scope>
    <source>
        <strain evidence="11">CCMP2712</strain>
    </source>
</reference>
<dbReference type="PROSITE" id="PS50850">
    <property type="entry name" value="MFS"/>
    <property type="match status" value="1"/>
</dbReference>
<dbReference type="PANTHER" id="PTHR23505:SF79">
    <property type="entry name" value="PROTEIN SPINSTER"/>
    <property type="match status" value="1"/>
</dbReference>
<dbReference type="PANTHER" id="PTHR23505">
    <property type="entry name" value="SPINSTER"/>
    <property type="match status" value="1"/>
</dbReference>
<dbReference type="eggNOG" id="KOG1330">
    <property type="taxonomic scope" value="Eukaryota"/>
</dbReference>
<evidence type="ECO:0000313" key="10">
    <source>
        <dbReference type="EnsemblProtists" id="EKX35342"/>
    </source>
</evidence>
<dbReference type="OrthoDB" id="6770063at2759"/>
<feature type="transmembrane region" description="Helical" evidence="7">
    <location>
        <begin position="285"/>
        <end position="309"/>
    </location>
</feature>
<gene>
    <name evidence="9" type="ORF">GUITHDRAFT_59841</name>
</gene>
<feature type="transmembrane region" description="Helical" evidence="7">
    <location>
        <begin position="33"/>
        <end position="54"/>
    </location>
</feature>
<evidence type="ECO:0000256" key="3">
    <source>
        <dbReference type="ARBA" id="ARBA00022692"/>
    </source>
</evidence>
<feature type="transmembrane region" description="Helical" evidence="7">
    <location>
        <begin position="86"/>
        <end position="108"/>
    </location>
</feature>
<accession>L1IH02</accession>
<dbReference type="GeneID" id="17292062"/>
<comment type="subcellular location">
    <subcellularLocation>
        <location evidence="1">Membrane</location>
        <topology evidence="1">Multi-pass membrane protein</topology>
    </subcellularLocation>
</comment>
<dbReference type="EnsemblProtists" id="EKX35342">
    <property type="protein sequence ID" value="EKX35342"/>
    <property type="gene ID" value="GUITHDRAFT_59841"/>
</dbReference>